<organism evidence="2 3">
    <name type="scientific">Pseudomonas putida</name>
    <name type="common">Arthrobacter siderocapsulatus</name>
    <dbReference type="NCBI Taxonomy" id="303"/>
    <lineage>
        <taxon>Bacteria</taxon>
        <taxon>Pseudomonadati</taxon>
        <taxon>Pseudomonadota</taxon>
        <taxon>Gammaproteobacteria</taxon>
        <taxon>Pseudomonadales</taxon>
        <taxon>Pseudomonadaceae</taxon>
        <taxon>Pseudomonas</taxon>
    </lineage>
</organism>
<gene>
    <name evidence="2" type="ORF">IR015_02970</name>
</gene>
<comment type="caution">
    <text evidence="2">The sequence shown here is derived from an EMBL/GenBank/DDBJ whole genome shotgun (WGS) entry which is preliminary data.</text>
</comment>
<sequence length="73" mass="8226">MILEHLMKLALTMFSIAIIGHFACQSESLWVRSLTIIPAVVWFAWAMTMHLKKDRSIEKTKAARKALAARNGA</sequence>
<feature type="transmembrane region" description="Helical" evidence="1">
    <location>
        <begin position="33"/>
        <end position="51"/>
    </location>
</feature>
<dbReference type="RefSeq" id="WP_161563926.1">
    <property type="nucleotide sequence ID" value="NZ_JADLJW010000001.1"/>
</dbReference>
<proteinExistence type="predicted"/>
<dbReference type="AlphaFoldDB" id="A0AAW4BQZ6"/>
<accession>A0AAW4BQZ6</accession>
<reference evidence="2" key="1">
    <citation type="submission" date="2020-10" db="EMBL/GenBank/DDBJ databases">
        <title>Genome sequences of Pseudomonas isolates.</title>
        <authorList>
            <person name="Wessels L."/>
            <person name="Reich F."/>
            <person name="Hammerl J."/>
        </authorList>
    </citation>
    <scope>NUCLEOTIDE SEQUENCE</scope>
    <source>
        <strain evidence="2">20-MO00640-0</strain>
    </source>
</reference>
<dbReference type="Proteomes" id="UP000639504">
    <property type="component" value="Unassembled WGS sequence"/>
</dbReference>
<dbReference type="EMBL" id="JADLKB010000002">
    <property type="protein sequence ID" value="MBF8734369.1"/>
    <property type="molecule type" value="Genomic_DNA"/>
</dbReference>
<protein>
    <submittedName>
        <fullName evidence="2">Uncharacterized protein</fullName>
    </submittedName>
</protein>
<evidence type="ECO:0000313" key="2">
    <source>
        <dbReference type="EMBL" id="MBF8734369.1"/>
    </source>
</evidence>
<keyword evidence="1" id="KW-0472">Membrane</keyword>
<keyword evidence="1" id="KW-1133">Transmembrane helix</keyword>
<keyword evidence="1" id="KW-0812">Transmembrane</keyword>
<evidence type="ECO:0000313" key="3">
    <source>
        <dbReference type="Proteomes" id="UP000639504"/>
    </source>
</evidence>
<name>A0AAW4BQZ6_PSEPU</name>
<evidence type="ECO:0000256" key="1">
    <source>
        <dbReference type="SAM" id="Phobius"/>
    </source>
</evidence>